<sequence length="126" mass="11638">MSAGFAGAGAAGVTLGNGTEGDLQAHAGALSSAYQMDSGAHNAILSLATGGAGFSGFSGAPSTDAGTSDFAPVNEAAGGSAGFAGTGAFSLGNGTEGNLQAHAAALASTYQLDSGSHNAALGVATS</sequence>
<dbReference type="WBParaSite" id="L893_g28491.t1">
    <property type="protein sequence ID" value="L893_g28491.t1"/>
    <property type="gene ID" value="L893_g28491"/>
</dbReference>
<accession>A0A1I7ZPH7</accession>
<evidence type="ECO:0000313" key="2">
    <source>
        <dbReference type="WBParaSite" id="L893_g28491.t1"/>
    </source>
</evidence>
<organism evidence="1 2">
    <name type="scientific">Steinernema glaseri</name>
    <dbReference type="NCBI Taxonomy" id="37863"/>
    <lineage>
        <taxon>Eukaryota</taxon>
        <taxon>Metazoa</taxon>
        <taxon>Ecdysozoa</taxon>
        <taxon>Nematoda</taxon>
        <taxon>Chromadorea</taxon>
        <taxon>Rhabditida</taxon>
        <taxon>Tylenchina</taxon>
        <taxon>Panagrolaimomorpha</taxon>
        <taxon>Strongyloidoidea</taxon>
        <taxon>Steinernematidae</taxon>
        <taxon>Steinernema</taxon>
    </lineage>
</organism>
<reference evidence="2" key="1">
    <citation type="submission" date="2016-11" db="UniProtKB">
        <authorList>
            <consortium name="WormBaseParasite"/>
        </authorList>
    </citation>
    <scope>IDENTIFICATION</scope>
</reference>
<protein>
    <submittedName>
        <fullName evidence="2">PE family protein</fullName>
    </submittedName>
</protein>
<proteinExistence type="predicted"/>
<keyword evidence="1" id="KW-1185">Reference proteome</keyword>
<dbReference type="AlphaFoldDB" id="A0A1I7ZPH7"/>
<dbReference type="Proteomes" id="UP000095287">
    <property type="component" value="Unplaced"/>
</dbReference>
<name>A0A1I7ZPH7_9BILA</name>
<evidence type="ECO:0000313" key="1">
    <source>
        <dbReference type="Proteomes" id="UP000095287"/>
    </source>
</evidence>